<comment type="caution">
    <text evidence="2">The sequence shown here is derived from an EMBL/GenBank/DDBJ whole genome shotgun (WGS) entry which is preliminary data.</text>
</comment>
<evidence type="ECO:0000256" key="1">
    <source>
        <dbReference type="SAM" id="MobiDB-lite"/>
    </source>
</evidence>
<evidence type="ECO:0000313" key="3">
    <source>
        <dbReference type="Proteomes" id="UP000439903"/>
    </source>
</evidence>
<accession>A0A8H3XIY7</accession>
<evidence type="ECO:0000313" key="2">
    <source>
        <dbReference type="EMBL" id="KAF0463370.1"/>
    </source>
</evidence>
<dbReference type="AlphaFoldDB" id="A0A8H3XIY7"/>
<dbReference type="EMBL" id="WTPW01001004">
    <property type="protein sequence ID" value="KAF0463370.1"/>
    <property type="molecule type" value="Genomic_DNA"/>
</dbReference>
<feature type="region of interest" description="Disordered" evidence="1">
    <location>
        <begin position="85"/>
        <end position="107"/>
    </location>
</feature>
<dbReference type="Proteomes" id="UP000439903">
    <property type="component" value="Unassembled WGS sequence"/>
</dbReference>
<dbReference type="OrthoDB" id="2479179at2759"/>
<protein>
    <submittedName>
        <fullName evidence="2">Uncharacterized protein</fullName>
    </submittedName>
</protein>
<proteinExistence type="predicted"/>
<gene>
    <name evidence="2" type="ORF">F8M41_000190</name>
</gene>
<name>A0A8H3XIY7_GIGMA</name>
<keyword evidence="3" id="KW-1185">Reference proteome</keyword>
<organism evidence="2 3">
    <name type="scientific">Gigaspora margarita</name>
    <dbReference type="NCBI Taxonomy" id="4874"/>
    <lineage>
        <taxon>Eukaryota</taxon>
        <taxon>Fungi</taxon>
        <taxon>Fungi incertae sedis</taxon>
        <taxon>Mucoromycota</taxon>
        <taxon>Glomeromycotina</taxon>
        <taxon>Glomeromycetes</taxon>
        <taxon>Diversisporales</taxon>
        <taxon>Gigasporaceae</taxon>
        <taxon>Gigaspora</taxon>
    </lineage>
</organism>
<sequence>MAQIHSFYITNMKSELKFSINENEFETTINEISEALIENTDLFDEEEENNNDDYDTSFDLSDEEDESNLNDLLIAELMDLNFYDNNEPENNSFLDDQQLSENDGNSDIDLEAILDKELQK</sequence>
<feature type="region of interest" description="Disordered" evidence="1">
    <location>
        <begin position="42"/>
        <end position="65"/>
    </location>
</feature>
<reference evidence="2 3" key="1">
    <citation type="journal article" date="2019" name="Environ. Microbiol.">
        <title>At the nexus of three kingdoms: the genome of the mycorrhizal fungus Gigaspora margarita provides insights into plant, endobacterial and fungal interactions.</title>
        <authorList>
            <person name="Venice F."/>
            <person name="Ghignone S."/>
            <person name="Salvioli di Fossalunga A."/>
            <person name="Amselem J."/>
            <person name="Novero M."/>
            <person name="Xianan X."/>
            <person name="Sedzielewska Toro K."/>
            <person name="Morin E."/>
            <person name="Lipzen A."/>
            <person name="Grigoriev I.V."/>
            <person name="Henrissat B."/>
            <person name="Martin F.M."/>
            <person name="Bonfante P."/>
        </authorList>
    </citation>
    <scope>NUCLEOTIDE SEQUENCE [LARGE SCALE GENOMIC DNA]</scope>
    <source>
        <strain evidence="2 3">BEG34</strain>
    </source>
</reference>
<feature type="compositionally biased region" description="Polar residues" evidence="1">
    <location>
        <begin position="88"/>
        <end position="103"/>
    </location>
</feature>